<dbReference type="InterPro" id="IPR017871">
    <property type="entry name" value="ABC_transporter-like_CS"/>
</dbReference>
<accession>A0ABP5LZT7</accession>
<evidence type="ECO:0000256" key="3">
    <source>
        <dbReference type="ARBA" id="ARBA00022496"/>
    </source>
</evidence>
<evidence type="ECO:0000256" key="7">
    <source>
        <dbReference type="ARBA" id="ARBA00022967"/>
    </source>
</evidence>
<dbReference type="GO" id="GO:0005524">
    <property type="term" value="F:ATP binding"/>
    <property type="evidence" value="ECO:0007669"/>
    <property type="project" value="UniProtKB-KW"/>
</dbReference>
<evidence type="ECO:0000256" key="10">
    <source>
        <dbReference type="ARBA" id="ARBA00023136"/>
    </source>
</evidence>
<evidence type="ECO:0000256" key="2">
    <source>
        <dbReference type="ARBA" id="ARBA00022475"/>
    </source>
</evidence>
<keyword evidence="1" id="KW-0813">Transport</keyword>
<keyword evidence="3" id="KW-0410">Iron transport</keyword>
<evidence type="ECO:0000256" key="5">
    <source>
        <dbReference type="ARBA" id="ARBA00022741"/>
    </source>
</evidence>
<dbReference type="InterPro" id="IPR050093">
    <property type="entry name" value="ABC_SmlMolc_Importer"/>
</dbReference>
<evidence type="ECO:0000256" key="1">
    <source>
        <dbReference type="ARBA" id="ARBA00022448"/>
    </source>
</evidence>
<keyword evidence="4" id="KW-0997">Cell inner membrane</keyword>
<dbReference type="InterPro" id="IPR027417">
    <property type="entry name" value="P-loop_NTPase"/>
</dbReference>
<dbReference type="PANTHER" id="PTHR42781:SF5">
    <property type="entry name" value="PUTRESCINE TRANSPORT ATP-BINDING PROTEIN POTG"/>
    <property type="match status" value="1"/>
</dbReference>
<dbReference type="Pfam" id="PF00005">
    <property type="entry name" value="ABC_tran"/>
    <property type="match status" value="1"/>
</dbReference>
<evidence type="ECO:0000259" key="11">
    <source>
        <dbReference type="PROSITE" id="PS50893"/>
    </source>
</evidence>
<comment type="caution">
    <text evidence="12">The sequence shown here is derived from an EMBL/GenBank/DDBJ whole genome shotgun (WGS) entry which is preliminary data.</text>
</comment>
<keyword evidence="10" id="KW-0472">Membrane</keyword>
<evidence type="ECO:0000256" key="6">
    <source>
        <dbReference type="ARBA" id="ARBA00022840"/>
    </source>
</evidence>
<proteinExistence type="predicted"/>
<dbReference type="SUPFAM" id="SSF50331">
    <property type="entry name" value="MOP-like"/>
    <property type="match status" value="1"/>
</dbReference>
<dbReference type="PROSITE" id="PS00211">
    <property type="entry name" value="ABC_TRANSPORTER_1"/>
    <property type="match status" value="1"/>
</dbReference>
<dbReference type="CDD" id="cd03259">
    <property type="entry name" value="ABC_Carb_Solutes_like"/>
    <property type="match status" value="1"/>
</dbReference>
<name>A0ABP5LZT7_9ACTN</name>
<dbReference type="EMBL" id="BAAANT010000059">
    <property type="protein sequence ID" value="GAA2157361.1"/>
    <property type="molecule type" value="Genomic_DNA"/>
</dbReference>
<dbReference type="InterPro" id="IPR008995">
    <property type="entry name" value="Mo/tungstate-bd_C_term_dom"/>
</dbReference>
<dbReference type="PROSITE" id="PS50893">
    <property type="entry name" value="ABC_TRANSPORTER_2"/>
    <property type="match status" value="1"/>
</dbReference>
<keyword evidence="5" id="KW-0547">Nucleotide-binding</keyword>
<evidence type="ECO:0000256" key="4">
    <source>
        <dbReference type="ARBA" id="ARBA00022519"/>
    </source>
</evidence>
<gene>
    <name evidence="12" type="ORF">GCM10009760_59450</name>
</gene>
<keyword evidence="2" id="KW-1003">Cell membrane</keyword>
<protein>
    <submittedName>
        <fullName evidence="12">ABC transporter ATP-binding protein</fullName>
    </submittedName>
</protein>
<dbReference type="InterPro" id="IPR003439">
    <property type="entry name" value="ABC_transporter-like_ATP-bd"/>
</dbReference>
<dbReference type="RefSeq" id="WP_344469262.1">
    <property type="nucleotide sequence ID" value="NZ_BAAANT010000059.1"/>
</dbReference>
<dbReference type="SUPFAM" id="SSF52540">
    <property type="entry name" value="P-loop containing nucleoside triphosphate hydrolases"/>
    <property type="match status" value="1"/>
</dbReference>
<dbReference type="SMART" id="SM00382">
    <property type="entry name" value="AAA"/>
    <property type="match status" value="1"/>
</dbReference>
<dbReference type="Gene3D" id="3.40.50.300">
    <property type="entry name" value="P-loop containing nucleotide triphosphate hydrolases"/>
    <property type="match status" value="1"/>
</dbReference>
<organism evidence="12 13">
    <name type="scientific">Kitasatospora kazusensis</name>
    <dbReference type="NCBI Taxonomy" id="407974"/>
    <lineage>
        <taxon>Bacteria</taxon>
        <taxon>Bacillati</taxon>
        <taxon>Actinomycetota</taxon>
        <taxon>Actinomycetes</taxon>
        <taxon>Kitasatosporales</taxon>
        <taxon>Streptomycetaceae</taxon>
        <taxon>Kitasatospora</taxon>
    </lineage>
</organism>
<evidence type="ECO:0000256" key="9">
    <source>
        <dbReference type="ARBA" id="ARBA00023065"/>
    </source>
</evidence>
<keyword evidence="9" id="KW-0406">Ion transport</keyword>
<keyword evidence="7" id="KW-1278">Translocase</keyword>
<reference evidence="13" key="1">
    <citation type="journal article" date="2019" name="Int. J. Syst. Evol. Microbiol.">
        <title>The Global Catalogue of Microorganisms (GCM) 10K type strain sequencing project: providing services to taxonomists for standard genome sequencing and annotation.</title>
        <authorList>
            <consortium name="The Broad Institute Genomics Platform"/>
            <consortium name="The Broad Institute Genome Sequencing Center for Infectious Disease"/>
            <person name="Wu L."/>
            <person name="Ma J."/>
        </authorList>
    </citation>
    <scope>NUCLEOTIDE SEQUENCE [LARGE SCALE GENOMIC DNA]</scope>
    <source>
        <strain evidence="13">JCM 14560</strain>
    </source>
</reference>
<keyword evidence="8" id="KW-0408">Iron</keyword>
<dbReference type="Proteomes" id="UP001422759">
    <property type="component" value="Unassembled WGS sequence"/>
</dbReference>
<dbReference type="InterPro" id="IPR003593">
    <property type="entry name" value="AAA+_ATPase"/>
</dbReference>
<evidence type="ECO:0000313" key="13">
    <source>
        <dbReference type="Proteomes" id="UP001422759"/>
    </source>
</evidence>
<dbReference type="InterPro" id="IPR015853">
    <property type="entry name" value="ABC_transpr_FbpC"/>
</dbReference>
<keyword evidence="13" id="KW-1185">Reference proteome</keyword>
<evidence type="ECO:0000256" key="8">
    <source>
        <dbReference type="ARBA" id="ARBA00023004"/>
    </source>
</evidence>
<evidence type="ECO:0000313" key="12">
    <source>
        <dbReference type="EMBL" id="GAA2157361.1"/>
    </source>
</evidence>
<keyword evidence="6 12" id="KW-0067">ATP-binding</keyword>
<sequence length="360" mass="37549">MTGLAIQDLYASHGRTQVLSGVDLTVEQGSLACVLGPSGCGKSTLLRVVAGFHQAARGRVTLAGRLLDDGRSRLPAERRRIGYVPQDGALFPHLTVAANIGFGLPRAKRPARVAELLDLVGLAGFGDRHPHQLSGGQQQRVALARALAPAPELLLLDEPFAALDAALRSDVRAEVAATLRRAGATAILVTHDQDEALSFADTIAVMRDGRIAQTGSPQTLYSEPADARTARFLGEANLLDAELDGAAAVTALGRLPLTDGAPATGRHLVMLRPRQLRLSSVPAADAVRARVLSCLFRGHDYRVELAPDPALGAGLPERLVAYTDGAPSETEVYVQVHGAAHPVGDALGAASAGTPSTVDA</sequence>
<dbReference type="PANTHER" id="PTHR42781">
    <property type="entry name" value="SPERMIDINE/PUTRESCINE IMPORT ATP-BINDING PROTEIN POTA"/>
    <property type="match status" value="1"/>
</dbReference>
<feature type="domain" description="ABC transporter" evidence="11">
    <location>
        <begin position="4"/>
        <end position="233"/>
    </location>
</feature>